<dbReference type="AlphaFoldDB" id="A0A6G0HDF3"/>
<feature type="region of interest" description="Disordered" evidence="1">
    <location>
        <begin position="131"/>
        <end position="167"/>
    </location>
</feature>
<dbReference type="Proteomes" id="UP000424527">
    <property type="component" value="Unassembled WGS sequence"/>
</dbReference>
<dbReference type="EMBL" id="REGW02001765">
    <property type="protein sequence ID" value="KAE8277025.1"/>
    <property type="molecule type" value="Genomic_DNA"/>
</dbReference>
<sequence length="167" mass="18963">MFPSSAKFAKSHLLFLGKLQPRVNDCIGNVLSFQHDRLSLDLGHIVQELAVEWPRPVRDADSPVGDPCVKHEIRRELLRRSVSVHRAEPMPRVKKPRTRWNPVFVHSPTPQAMAVQPQVQVTECPCSHCKSERGKERVLQASDDREAAGVDLTTEQDWAQPREETFG</sequence>
<feature type="compositionally biased region" description="Basic and acidic residues" evidence="1">
    <location>
        <begin position="131"/>
        <end position="148"/>
    </location>
</feature>
<proteinExistence type="predicted"/>
<gene>
    <name evidence="2" type="ORF">D5F01_LYC25219</name>
</gene>
<comment type="caution">
    <text evidence="2">The sequence shown here is derived from an EMBL/GenBank/DDBJ whole genome shotgun (WGS) entry which is preliminary data.</text>
</comment>
<evidence type="ECO:0000256" key="1">
    <source>
        <dbReference type="SAM" id="MobiDB-lite"/>
    </source>
</evidence>
<protein>
    <submittedName>
        <fullName evidence="2">Uncharacterized protein</fullName>
    </submittedName>
</protein>
<keyword evidence="3" id="KW-1185">Reference proteome</keyword>
<accession>A0A6G0HDF3</accession>
<name>A0A6G0HDF3_LARCR</name>
<reference evidence="2 3" key="1">
    <citation type="submission" date="2019-07" db="EMBL/GenBank/DDBJ databases">
        <title>Chromosome genome assembly for large yellow croaker.</title>
        <authorList>
            <person name="Xiao S."/>
        </authorList>
    </citation>
    <scope>NUCLEOTIDE SEQUENCE [LARGE SCALE GENOMIC DNA]</scope>
    <source>
        <strain evidence="2">JMULYC20181020</strain>
        <tissue evidence="2">Muscle</tissue>
    </source>
</reference>
<evidence type="ECO:0000313" key="3">
    <source>
        <dbReference type="Proteomes" id="UP000424527"/>
    </source>
</evidence>
<evidence type="ECO:0000313" key="2">
    <source>
        <dbReference type="EMBL" id="KAE8277025.1"/>
    </source>
</evidence>
<organism evidence="2 3">
    <name type="scientific">Larimichthys crocea</name>
    <name type="common">Large yellow croaker</name>
    <name type="synonym">Pseudosciaena crocea</name>
    <dbReference type="NCBI Taxonomy" id="215358"/>
    <lineage>
        <taxon>Eukaryota</taxon>
        <taxon>Metazoa</taxon>
        <taxon>Chordata</taxon>
        <taxon>Craniata</taxon>
        <taxon>Vertebrata</taxon>
        <taxon>Euteleostomi</taxon>
        <taxon>Actinopterygii</taxon>
        <taxon>Neopterygii</taxon>
        <taxon>Teleostei</taxon>
        <taxon>Neoteleostei</taxon>
        <taxon>Acanthomorphata</taxon>
        <taxon>Eupercaria</taxon>
        <taxon>Sciaenidae</taxon>
        <taxon>Larimichthys</taxon>
    </lineage>
</organism>